<evidence type="ECO:0000259" key="6">
    <source>
        <dbReference type="Pfam" id="PF01425"/>
    </source>
</evidence>
<feature type="domain" description="Amidase" evidence="6">
    <location>
        <begin position="2"/>
        <end position="157"/>
    </location>
</feature>
<evidence type="ECO:0000256" key="5">
    <source>
        <dbReference type="ARBA" id="ARBA00048606"/>
    </source>
</evidence>
<comment type="catalytic activity">
    <reaction evidence="5">
        <text>N-(5Z,8Z,11Z,14Z-eicosatetraenoyl)-ethanolamine + H2O = ethanolamine + (5Z,8Z,11Z,14Z)-eicosatetraenoate</text>
        <dbReference type="Rhea" id="RHEA:26136"/>
        <dbReference type="ChEBI" id="CHEBI:2700"/>
        <dbReference type="ChEBI" id="CHEBI:15377"/>
        <dbReference type="ChEBI" id="CHEBI:32395"/>
        <dbReference type="ChEBI" id="CHEBI:57603"/>
        <dbReference type="EC" id="3.5.1.99"/>
    </reaction>
    <physiologicalReaction direction="left-to-right" evidence="5">
        <dbReference type="Rhea" id="RHEA:26137"/>
    </physiologicalReaction>
</comment>
<gene>
    <name evidence="7" type="ORF">H920_20083</name>
</gene>
<evidence type="ECO:0000313" key="8">
    <source>
        <dbReference type="Proteomes" id="UP000028990"/>
    </source>
</evidence>
<dbReference type="PROSITE" id="PS00571">
    <property type="entry name" value="AMIDASES"/>
    <property type="match status" value="1"/>
</dbReference>
<dbReference type="InterPro" id="IPR020556">
    <property type="entry name" value="Amidase_CS"/>
</dbReference>
<dbReference type="Gene3D" id="3.90.1300.10">
    <property type="entry name" value="Amidase signature (AS) domain"/>
    <property type="match status" value="1"/>
</dbReference>
<dbReference type="GO" id="GO:0017064">
    <property type="term" value="F:fatty acid amide hydrolase activity"/>
    <property type="evidence" value="ECO:0007669"/>
    <property type="project" value="UniProtKB-EC"/>
</dbReference>
<dbReference type="eggNOG" id="KOG1212">
    <property type="taxonomic scope" value="Eukaryota"/>
</dbReference>
<accession>A0A091CM89</accession>
<dbReference type="InterPro" id="IPR023631">
    <property type="entry name" value="Amidase_dom"/>
</dbReference>
<comment type="catalytic activity">
    <reaction evidence="1">
        <text>(9Z)-octadecenamide + H2O = (9Z)-octadecenoate + NH4(+)</text>
        <dbReference type="Rhea" id="RHEA:26506"/>
        <dbReference type="ChEBI" id="CHEBI:15377"/>
        <dbReference type="ChEBI" id="CHEBI:28938"/>
        <dbReference type="ChEBI" id="CHEBI:30823"/>
        <dbReference type="ChEBI" id="CHEBI:116314"/>
        <dbReference type="EC" id="3.5.1.99"/>
    </reaction>
    <physiologicalReaction direction="left-to-right" evidence="1">
        <dbReference type="Rhea" id="RHEA:26507"/>
    </physiologicalReaction>
</comment>
<evidence type="ECO:0000256" key="4">
    <source>
        <dbReference type="ARBA" id="ARBA00048052"/>
    </source>
</evidence>
<keyword evidence="7" id="KW-0378">Hydrolase</keyword>
<dbReference type="InterPro" id="IPR036928">
    <property type="entry name" value="AS_sf"/>
</dbReference>
<proteinExistence type="inferred from homology"/>
<dbReference type="PANTHER" id="PTHR43372:SF4">
    <property type="entry name" value="FATTY-ACID AMIDE HYDROLASE 2"/>
    <property type="match status" value="1"/>
</dbReference>
<organism evidence="7 8">
    <name type="scientific">Fukomys damarensis</name>
    <name type="common">Damaraland mole rat</name>
    <name type="synonym">Cryptomys damarensis</name>
    <dbReference type="NCBI Taxonomy" id="885580"/>
    <lineage>
        <taxon>Eukaryota</taxon>
        <taxon>Metazoa</taxon>
        <taxon>Chordata</taxon>
        <taxon>Craniata</taxon>
        <taxon>Vertebrata</taxon>
        <taxon>Euteleostomi</taxon>
        <taxon>Mammalia</taxon>
        <taxon>Eutheria</taxon>
        <taxon>Euarchontoglires</taxon>
        <taxon>Glires</taxon>
        <taxon>Rodentia</taxon>
        <taxon>Hystricomorpha</taxon>
        <taxon>Bathyergidae</taxon>
        <taxon>Fukomys</taxon>
    </lineage>
</organism>
<dbReference type="PANTHER" id="PTHR43372">
    <property type="entry name" value="FATTY-ACID AMIDE HYDROLASE"/>
    <property type="match status" value="1"/>
</dbReference>
<dbReference type="EC" id="3.5.1.99" evidence="3"/>
<dbReference type="Pfam" id="PF01425">
    <property type="entry name" value="Amidase"/>
    <property type="match status" value="1"/>
</dbReference>
<dbReference type="SUPFAM" id="SSF75304">
    <property type="entry name" value="Amidase signature (AS) enzymes"/>
    <property type="match status" value="1"/>
</dbReference>
<evidence type="ECO:0000256" key="3">
    <source>
        <dbReference type="ARBA" id="ARBA00012112"/>
    </source>
</evidence>
<dbReference type="AlphaFoldDB" id="A0A091CM89"/>
<evidence type="ECO:0000313" key="7">
    <source>
        <dbReference type="EMBL" id="KFO18533.1"/>
    </source>
</evidence>
<protein>
    <recommendedName>
        <fullName evidence="3">fatty acid amide hydrolase</fullName>
        <ecNumber evidence="3">3.5.1.99</ecNumber>
    </recommendedName>
</protein>
<evidence type="ECO:0000256" key="2">
    <source>
        <dbReference type="ARBA" id="ARBA00009199"/>
    </source>
</evidence>
<dbReference type="InterPro" id="IPR052739">
    <property type="entry name" value="FAAH2"/>
</dbReference>
<dbReference type="Proteomes" id="UP000028990">
    <property type="component" value="Unassembled WGS sequence"/>
</dbReference>
<evidence type="ECO:0000256" key="1">
    <source>
        <dbReference type="ARBA" id="ARBA00000208"/>
    </source>
</evidence>
<dbReference type="GO" id="GO:0012505">
    <property type="term" value="C:endomembrane system"/>
    <property type="evidence" value="ECO:0007669"/>
    <property type="project" value="TreeGrafter"/>
</dbReference>
<name>A0A091CM89_FUKDA</name>
<comment type="similarity">
    <text evidence="2">Belongs to the amidase family.</text>
</comment>
<comment type="catalytic activity">
    <reaction evidence="4">
        <text>N-(9Z-octadecenoyl) ethanolamine + H2O = ethanolamine + (9Z)-octadecenoate</text>
        <dbReference type="Rhea" id="RHEA:45060"/>
        <dbReference type="ChEBI" id="CHEBI:15377"/>
        <dbReference type="ChEBI" id="CHEBI:30823"/>
        <dbReference type="ChEBI" id="CHEBI:57603"/>
        <dbReference type="ChEBI" id="CHEBI:71466"/>
    </reaction>
    <physiologicalReaction direction="left-to-right" evidence="4">
        <dbReference type="Rhea" id="RHEA:45061"/>
    </physiologicalReaction>
</comment>
<dbReference type="STRING" id="885580.ENSFDAP00000011656"/>
<keyword evidence="8" id="KW-1185">Reference proteome</keyword>
<sequence>MPNSSGLVNRRDAISNTDATVVALLKKAGAIPLGITNCSELCMWYESSNKVYGRSNNPYNLQHIVGGSSGGEACTLAAACSVIGVGSDIGGSIRMPAFFNGIFGHMPSPGVVPNKGQFPMAGEAQEQFLCTGPMCRYAEDLIPMLKVMAGPGIRKLKLDEKVHLKYLKFYWMEHDGGSLLMSKVEQDLIEAQKKLWQQRDCFYHYFIIIVQKNEKKDSMYRGVRQENQYFTLGLNAIPDMMRHSTKQNTNIPSTGPITTGKAFKPPLTVKTYALLRQTYVSA</sequence>
<dbReference type="EMBL" id="KN125377">
    <property type="protein sequence ID" value="KFO18533.1"/>
    <property type="molecule type" value="Genomic_DNA"/>
</dbReference>
<reference evidence="7 8" key="1">
    <citation type="submission" date="2013-11" db="EMBL/GenBank/DDBJ databases">
        <title>The Damaraland mole rat (Fukomys damarensis) genome and evolution of African mole rats.</title>
        <authorList>
            <person name="Gladyshev V.N."/>
            <person name="Fang X."/>
        </authorList>
    </citation>
    <scope>NUCLEOTIDE SEQUENCE [LARGE SCALE GENOMIC DNA]</scope>
    <source>
        <tissue evidence="7">Liver</tissue>
    </source>
</reference>